<dbReference type="Pfam" id="PF17917">
    <property type="entry name" value="RT_RNaseH"/>
    <property type="match status" value="1"/>
</dbReference>
<evidence type="ECO:0000256" key="2">
    <source>
        <dbReference type="ARBA" id="ARBA00022679"/>
    </source>
</evidence>
<accession>A0A6L2NDU1</accession>
<evidence type="ECO:0000259" key="8">
    <source>
        <dbReference type="Pfam" id="PF00078"/>
    </source>
</evidence>
<dbReference type="InterPro" id="IPR021109">
    <property type="entry name" value="Peptidase_aspartic_dom_sf"/>
</dbReference>
<dbReference type="EC" id="2.7.7.49" evidence="1"/>
<evidence type="ECO:0000256" key="3">
    <source>
        <dbReference type="ARBA" id="ARBA00022695"/>
    </source>
</evidence>
<dbReference type="InterPro" id="IPR000477">
    <property type="entry name" value="RT_dom"/>
</dbReference>
<dbReference type="Gene3D" id="3.30.70.270">
    <property type="match status" value="2"/>
</dbReference>
<evidence type="ECO:0000259" key="9">
    <source>
        <dbReference type="Pfam" id="PF17917"/>
    </source>
</evidence>
<keyword evidence="4" id="KW-0540">Nuclease</keyword>
<keyword evidence="5" id="KW-0255">Endonuclease</keyword>
<feature type="domain" description="Reverse transcriptase RNase H-like" evidence="9">
    <location>
        <begin position="651"/>
        <end position="754"/>
    </location>
</feature>
<dbReference type="GO" id="GO:0004519">
    <property type="term" value="F:endonuclease activity"/>
    <property type="evidence" value="ECO:0007669"/>
    <property type="project" value="UniProtKB-KW"/>
</dbReference>
<evidence type="ECO:0000256" key="1">
    <source>
        <dbReference type="ARBA" id="ARBA00012493"/>
    </source>
</evidence>
<dbReference type="PANTHER" id="PTHR37984">
    <property type="entry name" value="PROTEIN CBG26694"/>
    <property type="match status" value="1"/>
</dbReference>
<dbReference type="FunFam" id="3.30.70.270:FF:000026">
    <property type="entry name" value="Transposon Ty3-G Gag-Pol polyprotein"/>
    <property type="match status" value="1"/>
</dbReference>
<evidence type="ECO:0000256" key="7">
    <source>
        <dbReference type="ARBA" id="ARBA00022918"/>
    </source>
</evidence>
<dbReference type="AlphaFoldDB" id="A0A6L2NDU1"/>
<dbReference type="CDD" id="cd00303">
    <property type="entry name" value="retropepsin_like"/>
    <property type="match status" value="1"/>
</dbReference>
<dbReference type="CDD" id="cd09274">
    <property type="entry name" value="RNase_HI_RT_Ty3"/>
    <property type="match status" value="1"/>
</dbReference>
<organism evidence="10">
    <name type="scientific">Tanacetum cinerariifolium</name>
    <name type="common">Dalmatian daisy</name>
    <name type="synonym">Chrysanthemum cinerariifolium</name>
    <dbReference type="NCBI Taxonomy" id="118510"/>
    <lineage>
        <taxon>Eukaryota</taxon>
        <taxon>Viridiplantae</taxon>
        <taxon>Streptophyta</taxon>
        <taxon>Embryophyta</taxon>
        <taxon>Tracheophyta</taxon>
        <taxon>Spermatophyta</taxon>
        <taxon>Magnoliopsida</taxon>
        <taxon>eudicotyledons</taxon>
        <taxon>Gunneridae</taxon>
        <taxon>Pentapetalae</taxon>
        <taxon>asterids</taxon>
        <taxon>campanulids</taxon>
        <taxon>Asterales</taxon>
        <taxon>Asteraceae</taxon>
        <taxon>Asteroideae</taxon>
        <taxon>Anthemideae</taxon>
        <taxon>Anthemidinae</taxon>
        <taxon>Tanacetum</taxon>
    </lineage>
</organism>
<proteinExistence type="predicted"/>
<comment type="caution">
    <text evidence="10">The sequence shown here is derived from an EMBL/GenBank/DDBJ whole genome shotgun (WGS) entry which is preliminary data.</text>
</comment>
<dbReference type="InterPro" id="IPR041373">
    <property type="entry name" value="RT_RNaseH"/>
</dbReference>
<protein>
    <recommendedName>
        <fullName evidence="1">RNA-directed DNA polymerase</fullName>
        <ecNumber evidence="1">2.7.7.49</ecNumber>
    </recommendedName>
</protein>
<dbReference type="SUPFAM" id="SSF56672">
    <property type="entry name" value="DNA/RNA polymerases"/>
    <property type="match status" value="1"/>
</dbReference>
<dbReference type="CDD" id="cd01647">
    <property type="entry name" value="RT_LTR"/>
    <property type="match status" value="1"/>
</dbReference>
<dbReference type="InterPro" id="IPR043128">
    <property type="entry name" value="Rev_trsase/Diguanyl_cyclase"/>
</dbReference>
<keyword evidence="2" id="KW-0808">Transferase</keyword>
<evidence type="ECO:0000256" key="6">
    <source>
        <dbReference type="ARBA" id="ARBA00022801"/>
    </source>
</evidence>
<keyword evidence="7 10" id="KW-0695">RNA-directed DNA polymerase</keyword>
<dbReference type="Gene3D" id="2.40.70.10">
    <property type="entry name" value="Acid Proteases"/>
    <property type="match status" value="1"/>
</dbReference>
<dbReference type="InterPro" id="IPR050951">
    <property type="entry name" value="Retrovirus_Pol_polyprotein"/>
</dbReference>
<evidence type="ECO:0000256" key="4">
    <source>
        <dbReference type="ARBA" id="ARBA00022722"/>
    </source>
</evidence>
<dbReference type="GO" id="GO:0003964">
    <property type="term" value="F:RNA-directed DNA polymerase activity"/>
    <property type="evidence" value="ECO:0007669"/>
    <property type="project" value="UniProtKB-KW"/>
</dbReference>
<keyword evidence="3" id="KW-0548">Nucleotidyltransferase</keyword>
<dbReference type="Pfam" id="PF00078">
    <property type="entry name" value="RVT_1"/>
    <property type="match status" value="1"/>
</dbReference>
<dbReference type="Gene3D" id="3.10.10.10">
    <property type="entry name" value="HIV Type 1 Reverse Transcriptase, subunit A, domain 1"/>
    <property type="match status" value="1"/>
</dbReference>
<evidence type="ECO:0000256" key="5">
    <source>
        <dbReference type="ARBA" id="ARBA00022759"/>
    </source>
</evidence>
<dbReference type="FunFam" id="3.10.20.370:FF:000001">
    <property type="entry name" value="Retrovirus-related Pol polyprotein from transposon 17.6-like protein"/>
    <property type="match status" value="1"/>
</dbReference>
<keyword evidence="6" id="KW-0378">Hydrolase</keyword>
<dbReference type="InterPro" id="IPR043502">
    <property type="entry name" value="DNA/RNA_pol_sf"/>
</dbReference>
<reference evidence="10" key="1">
    <citation type="journal article" date="2019" name="Sci. Rep.">
        <title>Draft genome of Tanacetum cinerariifolium, the natural source of mosquito coil.</title>
        <authorList>
            <person name="Yamashiro T."/>
            <person name="Shiraishi A."/>
            <person name="Satake H."/>
            <person name="Nakayama K."/>
        </authorList>
    </citation>
    <scope>NUCLEOTIDE SEQUENCE</scope>
</reference>
<evidence type="ECO:0000313" key="10">
    <source>
        <dbReference type="EMBL" id="GEU83657.1"/>
    </source>
</evidence>
<feature type="domain" description="Reverse transcriptase" evidence="8">
    <location>
        <begin position="439"/>
        <end position="577"/>
    </location>
</feature>
<name>A0A6L2NDU1_TANCI</name>
<sequence length="866" mass="98655">MSFEISFADALILMSKFASTLKALIGNKERLSKMARTSLNEHRSAVLLKKLPEKLEDPGKFLIPCDFSGMAEYLALADLSASINLIPFSVWKRLSLPDLTPTCMTLELADRLISRLVGVAEDVYVKVGSFHFPADFVVVDFDADPRVPLILGRSFLKTERALINVFEGELTLRVGKEAITFNQDQTSRYSANYSDMTVKHIDVIDMACEEYSQEVLGFSDTISSANPTPFYDPIISATSPTLTPFENKGDILLLKSFLNDDPSLPPLNQRNYLPEVHKELKIYEAYSDKSSVDEPLVVELKDLPPHLEYAFLKGDDKLPVIIAKDLSVEEKTALITVLKSHKRAIAWKLSYIKGINPEFCTHKILMEDDFEPAVQHQRRVNLKIHDVIKQEVIKLLEAGVIYLISDSPWVSPVHCVPKKGGFTVVENEDNELIPTHLVTGCRVCIDYHKLNEATRKDHFPLPFMDQMLERLAGNQYYCFLDGFSGYFQIPIDPKDQEKTTFTCPYGTFAYPRMPFGLCNAPGTFQRCMMAIFHNMIEKTMEVFMDDFSVFGNSFQSIVLGHKISKQGIKVDKSKVDVISKLPHPTTVKGIRSFLGHAGFYRRFIKDFSKIARPMTRLLEKDTPFIFSQECIDAFQRLKRKLTEAPILIAPDWDMPFELMCDASDFAIRAVLRQRQDKHFRPIHYASKTMTEAESNYTTTEKEMLAVVYAFEKFRSYLILNKSIVYTDHSALKYLFQKKDSKARLLRWVLLLQEFTLKVIDTKGAENLAADHLSRLENLHQNVLDPKEINESFPLETLNLSSEGVYLARKPLISSRLAIMDLHEVTMAQITQPERTLGENRASWSDKLDDALWAFRTAYKTPIGCTP</sequence>
<gene>
    <name evidence="10" type="ORF">Tci_055635</name>
</gene>
<dbReference type="GO" id="GO:0016787">
    <property type="term" value="F:hydrolase activity"/>
    <property type="evidence" value="ECO:0007669"/>
    <property type="project" value="UniProtKB-KW"/>
</dbReference>
<dbReference type="EMBL" id="BKCJ010008725">
    <property type="protein sequence ID" value="GEU83657.1"/>
    <property type="molecule type" value="Genomic_DNA"/>
</dbReference>
<dbReference type="PANTHER" id="PTHR37984:SF5">
    <property type="entry name" value="PROTEIN NYNRIN-LIKE"/>
    <property type="match status" value="1"/>
</dbReference>